<dbReference type="InterPro" id="IPR011527">
    <property type="entry name" value="ABC1_TM_dom"/>
</dbReference>
<evidence type="ECO:0000256" key="4">
    <source>
        <dbReference type="ARBA" id="ARBA00022692"/>
    </source>
</evidence>
<dbReference type="GO" id="GO:0005886">
    <property type="term" value="C:plasma membrane"/>
    <property type="evidence" value="ECO:0007669"/>
    <property type="project" value="UniProtKB-SubCell"/>
</dbReference>
<keyword evidence="8 9" id="KW-0472">Membrane</keyword>
<dbReference type="InterPro" id="IPR039421">
    <property type="entry name" value="Type_1_exporter"/>
</dbReference>
<organism evidence="12 13">
    <name type="scientific">Parafannyhessea umbonata</name>
    <dbReference type="NCBI Taxonomy" id="604330"/>
    <lineage>
        <taxon>Bacteria</taxon>
        <taxon>Bacillati</taxon>
        <taxon>Actinomycetota</taxon>
        <taxon>Coriobacteriia</taxon>
        <taxon>Coriobacteriales</taxon>
        <taxon>Atopobiaceae</taxon>
        <taxon>Parafannyhessea</taxon>
    </lineage>
</organism>
<dbReference type="PROSITE" id="PS00211">
    <property type="entry name" value="ABC_TRANSPORTER_1"/>
    <property type="match status" value="1"/>
</dbReference>
<dbReference type="InterPro" id="IPR017871">
    <property type="entry name" value="ABC_transporter-like_CS"/>
</dbReference>
<dbReference type="SMART" id="SM00382">
    <property type="entry name" value="AAA"/>
    <property type="match status" value="1"/>
</dbReference>
<evidence type="ECO:0000256" key="8">
    <source>
        <dbReference type="ARBA" id="ARBA00023136"/>
    </source>
</evidence>
<dbReference type="GO" id="GO:0016887">
    <property type="term" value="F:ATP hydrolysis activity"/>
    <property type="evidence" value="ECO:0007669"/>
    <property type="project" value="InterPro"/>
</dbReference>
<keyword evidence="3" id="KW-1003">Cell membrane</keyword>
<dbReference type="STRING" id="604330.SAMN04489857_0906"/>
<evidence type="ECO:0000256" key="6">
    <source>
        <dbReference type="ARBA" id="ARBA00022840"/>
    </source>
</evidence>
<feature type="domain" description="ABC transporter" evidence="10">
    <location>
        <begin position="336"/>
        <end position="571"/>
    </location>
</feature>
<dbReference type="GO" id="GO:0005524">
    <property type="term" value="F:ATP binding"/>
    <property type="evidence" value="ECO:0007669"/>
    <property type="project" value="UniProtKB-KW"/>
</dbReference>
<dbReference type="Pfam" id="PF00664">
    <property type="entry name" value="ABC_membrane"/>
    <property type="match status" value="1"/>
</dbReference>
<feature type="transmembrane region" description="Helical" evidence="9">
    <location>
        <begin position="158"/>
        <end position="179"/>
    </location>
</feature>
<evidence type="ECO:0000259" key="10">
    <source>
        <dbReference type="PROSITE" id="PS50893"/>
    </source>
</evidence>
<dbReference type="AlphaFoldDB" id="A0A1G6MW48"/>
<dbReference type="EMBL" id="FMZL01000026">
    <property type="protein sequence ID" value="SDC59828.1"/>
    <property type="molecule type" value="Genomic_DNA"/>
</dbReference>
<dbReference type="Pfam" id="PF00005">
    <property type="entry name" value="ABC_tran"/>
    <property type="match status" value="1"/>
</dbReference>
<evidence type="ECO:0000256" key="3">
    <source>
        <dbReference type="ARBA" id="ARBA00022475"/>
    </source>
</evidence>
<dbReference type="RefSeq" id="WP_176763165.1">
    <property type="nucleotide sequence ID" value="NZ_FMZL01000026.1"/>
</dbReference>
<dbReference type="InterPro" id="IPR003439">
    <property type="entry name" value="ABC_transporter-like_ATP-bd"/>
</dbReference>
<keyword evidence="6 12" id="KW-0067">ATP-binding</keyword>
<dbReference type="Gene3D" id="3.40.50.300">
    <property type="entry name" value="P-loop containing nucleotide triphosphate hydrolases"/>
    <property type="match status" value="1"/>
</dbReference>
<evidence type="ECO:0000259" key="11">
    <source>
        <dbReference type="PROSITE" id="PS50929"/>
    </source>
</evidence>
<dbReference type="InterPro" id="IPR036640">
    <property type="entry name" value="ABC1_TM_sf"/>
</dbReference>
<sequence length="580" mass="62786">MRELLSKYLRGYRGRVTVGMTVKVVEVVFDLMTPMIVARMIDVGVARHDARYVLRMGALLVCLSCVGYCFTLVCQRMAALVSQGMGTDLRDALFRKTMELSAEDVDRFGTPSLTTRITNDVNQVQVAIALGIRQLIRWPLLAVGSMVAALLIDVRLGCIFLLCTPLIALVFWFVMSRAVPYFRQMQTRLDRVSLITRESLSGVRVIRAFRREKDEFDRFRHAANDQAATAVAAGRLTALLSPATFVVLNAGVVAILWSGAFRVSAGDLTQGEVMAFVNYMTQTLLAVAYVANLVVTFTRGSASAQRIMEVLDARPALAQTATDDVQLPARGAAPAVDMRDATFCYAGSSQPALAHVTLDVREGETLGVIGGTGSGKSTLAQLLPRLYDTTSGSVSVLGRDVREWPLDQLRSTVAIVPQRASLMTGTIRSNLTWRKPDATDEELWDALALAQADDFVRAKPAGLDEPVEADGKNFSGGQRQRLTIARALVGSPRIVVLDDSASALDFATDARLRQALASLSGTTTSVVVSQRVSAVMGATKVLVLDHGRVAGIGTHAELLRTCALYREICLSQLSPEEVSA</sequence>
<dbReference type="SUPFAM" id="SSF52540">
    <property type="entry name" value="P-loop containing nucleoside triphosphate hydrolases"/>
    <property type="match status" value="1"/>
</dbReference>
<dbReference type="PROSITE" id="PS50929">
    <property type="entry name" value="ABC_TM1F"/>
    <property type="match status" value="1"/>
</dbReference>
<feature type="transmembrane region" description="Helical" evidence="9">
    <location>
        <begin position="236"/>
        <end position="259"/>
    </location>
</feature>
<dbReference type="PANTHER" id="PTHR43394:SF1">
    <property type="entry name" value="ATP-BINDING CASSETTE SUB-FAMILY B MEMBER 10, MITOCHONDRIAL"/>
    <property type="match status" value="1"/>
</dbReference>
<evidence type="ECO:0000313" key="13">
    <source>
        <dbReference type="Proteomes" id="UP000198528"/>
    </source>
</evidence>
<evidence type="ECO:0000256" key="1">
    <source>
        <dbReference type="ARBA" id="ARBA00004651"/>
    </source>
</evidence>
<keyword evidence="13" id="KW-1185">Reference proteome</keyword>
<evidence type="ECO:0000256" key="7">
    <source>
        <dbReference type="ARBA" id="ARBA00022989"/>
    </source>
</evidence>
<dbReference type="PROSITE" id="PS50893">
    <property type="entry name" value="ABC_TRANSPORTER_2"/>
    <property type="match status" value="1"/>
</dbReference>
<feature type="domain" description="ABC transmembrane type-1" evidence="11">
    <location>
        <begin position="18"/>
        <end position="299"/>
    </location>
</feature>
<keyword evidence="2" id="KW-0813">Transport</keyword>
<evidence type="ECO:0000256" key="5">
    <source>
        <dbReference type="ARBA" id="ARBA00022741"/>
    </source>
</evidence>
<evidence type="ECO:0000256" key="2">
    <source>
        <dbReference type="ARBA" id="ARBA00022448"/>
    </source>
</evidence>
<accession>A0A1G6MW48</accession>
<dbReference type="PANTHER" id="PTHR43394">
    <property type="entry name" value="ATP-DEPENDENT PERMEASE MDL1, MITOCHONDRIAL"/>
    <property type="match status" value="1"/>
</dbReference>
<keyword evidence="7 9" id="KW-1133">Transmembrane helix</keyword>
<dbReference type="FunFam" id="3.40.50.300:FF:000854">
    <property type="entry name" value="Multidrug ABC transporter ATP-binding protein"/>
    <property type="match status" value="1"/>
</dbReference>
<dbReference type="SUPFAM" id="SSF90123">
    <property type="entry name" value="ABC transporter transmembrane region"/>
    <property type="match status" value="1"/>
</dbReference>
<proteinExistence type="predicted"/>
<dbReference type="InterPro" id="IPR027417">
    <property type="entry name" value="P-loop_NTPase"/>
</dbReference>
<evidence type="ECO:0000313" key="12">
    <source>
        <dbReference type="EMBL" id="SDC59828.1"/>
    </source>
</evidence>
<dbReference type="Proteomes" id="UP000198528">
    <property type="component" value="Unassembled WGS sequence"/>
</dbReference>
<reference evidence="13" key="1">
    <citation type="submission" date="2016-10" db="EMBL/GenBank/DDBJ databases">
        <authorList>
            <person name="Varghese N."/>
            <person name="Submissions S."/>
        </authorList>
    </citation>
    <scope>NUCLEOTIDE SEQUENCE [LARGE SCALE GENOMIC DNA]</scope>
    <source>
        <strain evidence="13">DSM 22619</strain>
    </source>
</reference>
<dbReference type="CDD" id="cd18548">
    <property type="entry name" value="ABC_6TM_Tm287_like"/>
    <property type="match status" value="1"/>
</dbReference>
<keyword evidence="4 9" id="KW-0812">Transmembrane</keyword>
<feature type="transmembrane region" description="Helical" evidence="9">
    <location>
        <begin position="279"/>
        <end position="298"/>
    </location>
</feature>
<protein>
    <submittedName>
        <fullName evidence="12">ATP-binding cassette, subfamily B</fullName>
    </submittedName>
</protein>
<keyword evidence="5" id="KW-0547">Nucleotide-binding</keyword>
<dbReference type="InterPro" id="IPR003593">
    <property type="entry name" value="AAA+_ATPase"/>
</dbReference>
<dbReference type="Gene3D" id="1.20.1560.10">
    <property type="entry name" value="ABC transporter type 1, transmembrane domain"/>
    <property type="match status" value="1"/>
</dbReference>
<dbReference type="GO" id="GO:0015421">
    <property type="term" value="F:ABC-type oligopeptide transporter activity"/>
    <property type="evidence" value="ECO:0007669"/>
    <property type="project" value="TreeGrafter"/>
</dbReference>
<comment type="subcellular location">
    <subcellularLocation>
        <location evidence="1">Cell membrane</location>
        <topology evidence="1">Multi-pass membrane protein</topology>
    </subcellularLocation>
</comment>
<gene>
    <name evidence="12" type="ORF">SAMN04487824_12610</name>
</gene>
<name>A0A1G6MW48_9ACTN</name>
<feature type="transmembrane region" description="Helical" evidence="9">
    <location>
        <begin position="53"/>
        <end position="73"/>
    </location>
</feature>
<evidence type="ECO:0000256" key="9">
    <source>
        <dbReference type="SAM" id="Phobius"/>
    </source>
</evidence>